<keyword evidence="3 9" id="KW-0813">Transport</keyword>
<proteinExistence type="inferred from homology"/>
<dbReference type="Pfam" id="PF25988">
    <property type="entry name" value="HH_CyaD"/>
    <property type="match status" value="1"/>
</dbReference>
<dbReference type="NCBIfam" id="TIGR01843">
    <property type="entry name" value="type_I_hlyD"/>
    <property type="match status" value="1"/>
</dbReference>
<name>A0A2S7ERI6_9XANT</name>
<dbReference type="InterPro" id="IPR050739">
    <property type="entry name" value="MFP"/>
</dbReference>
<keyword evidence="6" id="KW-0812">Transmembrane</keyword>
<comment type="caution">
    <text evidence="13">The sequence shown here is derived from an EMBL/GenBank/DDBJ whole genome shotgun (WGS) entry which is preliminary data.</text>
</comment>
<keyword evidence="14" id="KW-1185">Reference proteome</keyword>
<sequence length="577" mass="62781">MSSLATAIDRGVTPRLPPAPDVPAGRFAAEQALASSQFEALQAKRHNLQATIAQRRAELQTTRDAIAPMAESARISKARADDYGRLLEGKYVGRHEYLLREQERLAAERDLAAQRNRLQEIGSALSAAEEELRVLVADFRQQTLDELRKAEQQIAQSTPELAKAGQRDRLMTLRAPVDGTVQQLAVHTVGGVVTPAQQLLAVVPQEALEVEATVLNKDIGFVRPGQPVTVKIESFPYTRYGYLTGKVVSVSHDAAQDENLGLVFPARIRLDGSTLAIDGVVVSMSAGMTLSAEIKTGKRRVIDYLLSPLKDMHTNIANRWAVVIEFCSRLSLVVTVLLIVGCARDSREQRESGNQRANGASEMATACGTVGNVVLRLPSRNAFLGMIYEGEDYWTGGRDQSREKNCDDRLLEASIALTWPGMTTEGASPGLPIGKGQEVIVLSIMPENAGESGKYALNEEAARRIDFKQALSAWSDVSRSKQWNQSLGLYCMPGKSAVASREVCWDEDANGNVRTLVICNMRPQVELALCAQSFLSSSGNTKVEIGYQGTVRSQWRAVEKSAIKFIGGNTVSAGGDR</sequence>
<dbReference type="Pfam" id="PF26002">
    <property type="entry name" value="Beta-barrel_AprE"/>
    <property type="match status" value="1"/>
</dbReference>
<feature type="region of interest" description="Disordered" evidence="10">
    <location>
        <begin position="1"/>
        <end position="22"/>
    </location>
</feature>
<dbReference type="AlphaFoldDB" id="A0A2S7ERI6"/>
<dbReference type="PANTHER" id="PTHR30386:SF27">
    <property type="entry name" value="MEMBRANE FUSION PROTEIN (MFP) FAMILY PROTEIN"/>
    <property type="match status" value="1"/>
</dbReference>
<evidence type="ECO:0000313" key="14">
    <source>
        <dbReference type="Proteomes" id="UP000238261"/>
    </source>
</evidence>
<comment type="subcellular location">
    <subcellularLocation>
        <location evidence="1 9">Cell inner membrane</location>
        <topology evidence="1 9">Single-pass membrane protein</topology>
    </subcellularLocation>
</comment>
<evidence type="ECO:0000256" key="10">
    <source>
        <dbReference type="SAM" id="MobiDB-lite"/>
    </source>
</evidence>
<keyword evidence="7" id="KW-1133">Transmembrane helix</keyword>
<evidence type="ECO:0000256" key="8">
    <source>
        <dbReference type="ARBA" id="ARBA00023136"/>
    </source>
</evidence>
<evidence type="ECO:0000256" key="3">
    <source>
        <dbReference type="ARBA" id="ARBA00022448"/>
    </source>
</evidence>
<dbReference type="GO" id="GO:0005886">
    <property type="term" value="C:plasma membrane"/>
    <property type="evidence" value="ECO:0007669"/>
    <property type="project" value="UniProtKB-SubCell"/>
</dbReference>
<dbReference type="PRINTS" id="PR01490">
    <property type="entry name" value="RTXTOXIND"/>
</dbReference>
<evidence type="ECO:0000256" key="5">
    <source>
        <dbReference type="ARBA" id="ARBA00022519"/>
    </source>
</evidence>
<evidence type="ECO:0000259" key="12">
    <source>
        <dbReference type="Pfam" id="PF26002"/>
    </source>
</evidence>
<keyword evidence="5 9" id="KW-0997">Cell inner membrane</keyword>
<evidence type="ECO:0000256" key="7">
    <source>
        <dbReference type="ARBA" id="ARBA00022989"/>
    </source>
</evidence>
<feature type="domain" description="CyaD-like alpha-helical hairpin" evidence="11">
    <location>
        <begin position="3"/>
        <end position="171"/>
    </location>
</feature>
<gene>
    <name evidence="13" type="ORF">XhyaCFBP1156_17635</name>
</gene>
<comment type="similarity">
    <text evidence="2 9">Belongs to the membrane fusion protein (MFP) (TC 8.A.1) family.</text>
</comment>
<evidence type="ECO:0000256" key="4">
    <source>
        <dbReference type="ARBA" id="ARBA00022475"/>
    </source>
</evidence>
<evidence type="ECO:0000259" key="11">
    <source>
        <dbReference type="Pfam" id="PF25988"/>
    </source>
</evidence>
<evidence type="ECO:0000256" key="6">
    <source>
        <dbReference type="ARBA" id="ARBA00022692"/>
    </source>
</evidence>
<dbReference type="PANTHER" id="PTHR30386">
    <property type="entry name" value="MEMBRANE FUSION SUBUNIT OF EMRAB-TOLC MULTIDRUG EFFLUX PUMP"/>
    <property type="match status" value="1"/>
</dbReference>
<evidence type="ECO:0000256" key="1">
    <source>
        <dbReference type="ARBA" id="ARBA00004377"/>
    </source>
</evidence>
<dbReference type="Proteomes" id="UP000238261">
    <property type="component" value="Unassembled WGS sequence"/>
</dbReference>
<dbReference type="InterPro" id="IPR059040">
    <property type="entry name" value="HH_CyaD-like"/>
</dbReference>
<keyword evidence="8" id="KW-0472">Membrane</keyword>
<evidence type="ECO:0000256" key="2">
    <source>
        <dbReference type="ARBA" id="ARBA00009477"/>
    </source>
</evidence>
<keyword evidence="4 9" id="KW-1003">Cell membrane</keyword>
<dbReference type="GO" id="GO:0015031">
    <property type="term" value="P:protein transport"/>
    <property type="evidence" value="ECO:0007669"/>
    <property type="project" value="InterPro"/>
</dbReference>
<accession>A0A2S7ERI6</accession>
<reference evidence="14" key="1">
    <citation type="submission" date="2016-08" db="EMBL/GenBank/DDBJ databases">
        <authorList>
            <person name="Merda D."/>
            <person name="Briand M."/>
            <person name="Taghouti G."/>
            <person name="Carrere S."/>
            <person name="Gouzy J."/>
            <person name="Portier P."/>
            <person name="Jacques M.-A."/>
            <person name="Fischer-Le Saux M."/>
        </authorList>
    </citation>
    <scope>NUCLEOTIDE SEQUENCE [LARGE SCALE GENOMIC DNA]</scope>
    <source>
        <strain evidence="14">CFBP1156</strain>
    </source>
</reference>
<evidence type="ECO:0000256" key="9">
    <source>
        <dbReference type="RuleBase" id="RU365093"/>
    </source>
</evidence>
<evidence type="ECO:0000313" key="13">
    <source>
        <dbReference type="EMBL" id="PPU95730.1"/>
    </source>
</evidence>
<dbReference type="EMBL" id="MDEG01000023">
    <property type="protein sequence ID" value="PPU95730.1"/>
    <property type="molecule type" value="Genomic_DNA"/>
</dbReference>
<organism evidence="13 14">
    <name type="scientific">Xanthomonas hyacinthi</name>
    <dbReference type="NCBI Taxonomy" id="56455"/>
    <lineage>
        <taxon>Bacteria</taxon>
        <taxon>Pseudomonadati</taxon>
        <taxon>Pseudomonadota</taxon>
        <taxon>Gammaproteobacteria</taxon>
        <taxon>Lysobacterales</taxon>
        <taxon>Lysobacteraceae</taxon>
        <taxon>Xanthomonas</taxon>
    </lineage>
</organism>
<feature type="domain" description="AprE-like beta-barrel" evidence="12">
    <location>
        <begin position="208"/>
        <end position="297"/>
    </location>
</feature>
<dbReference type="InterPro" id="IPR058982">
    <property type="entry name" value="Beta-barrel_AprE"/>
</dbReference>
<dbReference type="InterPro" id="IPR010129">
    <property type="entry name" value="T1SS_HlyD"/>
</dbReference>
<dbReference type="Gene3D" id="2.40.30.170">
    <property type="match status" value="1"/>
</dbReference>
<protein>
    <recommendedName>
        <fullName evidence="9">Membrane fusion protein (MFP) family protein</fullName>
    </recommendedName>
</protein>